<evidence type="ECO:0000256" key="2">
    <source>
        <dbReference type="SAM" id="Coils"/>
    </source>
</evidence>
<dbReference type="InterPro" id="IPR010131">
    <property type="entry name" value="MdtP/NodT-like"/>
</dbReference>
<organism evidence="3 4">
    <name type="scientific">Mucilaginibacter paludis DSM 18603</name>
    <dbReference type="NCBI Taxonomy" id="714943"/>
    <lineage>
        <taxon>Bacteria</taxon>
        <taxon>Pseudomonadati</taxon>
        <taxon>Bacteroidota</taxon>
        <taxon>Sphingobacteriia</taxon>
        <taxon>Sphingobacteriales</taxon>
        <taxon>Sphingobacteriaceae</taxon>
        <taxon>Mucilaginibacter</taxon>
    </lineage>
</organism>
<sequence length="414" mass="46545">MLLTASLIGFALTARCQTDTLHLDFKQAEGLFLKNNLSLLAQKYNVEATQALIQQAKLWDNPTLSTDQNIHDGNGKFFDHSNGNGQLYAQLTQLFKTAGKRGKEIQVAKDDAQIQQAEFNDLLRNLHYNLLLDFAQLSNLIEQSKIYTGEISSVNNLISGVSKSYDVGNSSLKDVIRLKALLYGLENDLVENSRQLNDLQSQLKTLLATSQNAYIVPQMETRISDQPLDANALIEKAKANRGDYLSNQYQYNQAGHKLALQKALAVPDVTVGVEYDQHSSYAPNYVGLTVGLPLPLFNRNQGNIKSAKSTIQSLQATYKNSEMQLNNDVVSAIQQYHLSTQLLSKNETDFYQQYDNLFNNMFKAYKQRQLSLVEFIDFFDSYKDTKLKVINQQYNLQKAIADLNFSVGATVINP</sequence>
<evidence type="ECO:0000313" key="4">
    <source>
        <dbReference type="Proteomes" id="UP000002774"/>
    </source>
</evidence>
<dbReference type="InterPro" id="IPR003423">
    <property type="entry name" value="OMP_efflux"/>
</dbReference>
<dbReference type="HOGENOM" id="CLU_012817_14_4_10"/>
<dbReference type="STRING" id="714943.Mucpa_5065"/>
<feature type="coiled-coil region" evidence="2">
    <location>
        <begin position="182"/>
        <end position="209"/>
    </location>
</feature>
<proteinExistence type="inferred from homology"/>
<dbReference type="Gene3D" id="1.20.1600.10">
    <property type="entry name" value="Outer membrane efflux proteins (OEP)"/>
    <property type="match status" value="1"/>
</dbReference>
<dbReference type="eggNOG" id="COG1538">
    <property type="taxonomic scope" value="Bacteria"/>
</dbReference>
<dbReference type="Pfam" id="PF02321">
    <property type="entry name" value="OEP"/>
    <property type="match status" value="2"/>
</dbReference>
<dbReference type="PANTHER" id="PTHR30203:SF23">
    <property type="entry name" value="OUTER MEMBRANE EFFLUX PROTEIN"/>
    <property type="match status" value="1"/>
</dbReference>
<comment type="similarity">
    <text evidence="1">Belongs to the outer membrane factor (OMF) (TC 1.B.17) family.</text>
</comment>
<dbReference type="SUPFAM" id="SSF56954">
    <property type="entry name" value="Outer membrane efflux proteins (OEP)"/>
    <property type="match status" value="1"/>
</dbReference>
<dbReference type="AlphaFoldDB" id="H1YAM3"/>
<dbReference type="EMBL" id="CM001403">
    <property type="protein sequence ID" value="EHQ29143.1"/>
    <property type="molecule type" value="Genomic_DNA"/>
</dbReference>
<gene>
    <name evidence="3" type="ORF">Mucpa_5065</name>
</gene>
<protein>
    <submittedName>
        <fullName evidence="3">Outer membrane efflux protein</fullName>
    </submittedName>
</protein>
<reference evidence="3" key="1">
    <citation type="submission" date="2011-09" db="EMBL/GenBank/DDBJ databases">
        <title>The permanent draft genome of Mucilaginibacter paludis DSM 18603.</title>
        <authorList>
            <consortium name="US DOE Joint Genome Institute (JGI-PGF)"/>
            <person name="Lucas S."/>
            <person name="Han J."/>
            <person name="Lapidus A."/>
            <person name="Bruce D."/>
            <person name="Goodwin L."/>
            <person name="Pitluck S."/>
            <person name="Peters L."/>
            <person name="Kyrpides N."/>
            <person name="Mavromatis K."/>
            <person name="Ivanova N."/>
            <person name="Mikhailova N."/>
            <person name="Held B."/>
            <person name="Detter J.C."/>
            <person name="Tapia R."/>
            <person name="Han C."/>
            <person name="Land M."/>
            <person name="Hauser L."/>
            <person name="Markowitz V."/>
            <person name="Cheng J.-F."/>
            <person name="Hugenholtz P."/>
            <person name="Woyke T."/>
            <person name="Wu D."/>
            <person name="Tindall B."/>
            <person name="Brambilla E."/>
            <person name="Klenk H.-P."/>
            <person name="Eisen J.A."/>
        </authorList>
    </citation>
    <scope>NUCLEOTIDE SEQUENCE [LARGE SCALE GENOMIC DNA]</scope>
    <source>
        <strain evidence="3">DSM 18603</strain>
    </source>
</reference>
<accession>H1YAM3</accession>
<dbReference type="Proteomes" id="UP000002774">
    <property type="component" value="Chromosome"/>
</dbReference>
<name>H1YAM3_9SPHI</name>
<evidence type="ECO:0000256" key="1">
    <source>
        <dbReference type="ARBA" id="ARBA00007613"/>
    </source>
</evidence>
<keyword evidence="2" id="KW-0175">Coiled coil</keyword>
<dbReference type="PANTHER" id="PTHR30203">
    <property type="entry name" value="OUTER MEMBRANE CATION EFFLUX PROTEIN"/>
    <property type="match status" value="1"/>
</dbReference>
<evidence type="ECO:0000313" key="3">
    <source>
        <dbReference type="EMBL" id="EHQ29143.1"/>
    </source>
</evidence>
<dbReference type="GO" id="GO:0015562">
    <property type="term" value="F:efflux transmembrane transporter activity"/>
    <property type="evidence" value="ECO:0007669"/>
    <property type="project" value="InterPro"/>
</dbReference>
<keyword evidence="4" id="KW-1185">Reference proteome</keyword>